<comment type="similarity">
    <text evidence="6">Belongs to the insect chemoreceptor superfamily. Gustatory receptor (GR) family.</text>
</comment>
<dbReference type="EMBL" id="GCVX01000104">
    <property type="protein sequence ID" value="JAI18126.1"/>
    <property type="molecule type" value="Transcribed_RNA"/>
</dbReference>
<feature type="transmembrane region" description="Helical" evidence="6">
    <location>
        <begin position="177"/>
        <end position="198"/>
    </location>
</feature>
<evidence type="ECO:0000256" key="4">
    <source>
        <dbReference type="ARBA" id="ARBA00022989"/>
    </source>
</evidence>
<comment type="function">
    <text evidence="6">Gustatory receptor which mediates acceptance or avoidance behavior, depending on its substrates.</text>
</comment>
<feature type="transmembrane region" description="Helical" evidence="6">
    <location>
        <begin position="80"/>
        <end position="101"/>
    </location>
</feature>
<evidence type="ECO:0000256" key="2">
    <source>
        <dbReference type="ARBA" id="ARBA00022475"/>
    </source>
</evidence>
<sequence>MSYAIKQALGFPFELLRHLTMFSFLRKYFSPFVVQNENLSLLQVFKPLHFCLLVVGLFPSSIEFPSGKRDFTIVFKSSSISLACTLLMTVLISVSFGLHMLELSVSSKENAFTIDQFTLTNYISNLVLMLLFAGMAYICALKNRNIYIKILNEMAGCWADLPNSASDSILGQLRVQVNCLVLGSLLLMLIMQLVVTGTSDVPTSKIVLIAVTFNLPEMVQFTLLAFYFVMIVMIIAIMKNIEENFALILPMRRVNGVDNHYVRLESGSALASLRQLRGVYARALAVKRQVNAAFQAPLLFLLVQAFHSLICDAHGVYHGLTYYRDTFSTHDVVEEFFWVFYQLIKFHILGFSSAILKLQADKIGRALYNISAHVNKEITQYKSWADINDEITLHLEIQHFASLMKFQDILQYMAFFH</sequence>
<evidence type="ECO:0000256" key="6">
    <source>
        <dbReference type="RuleBase" id="RU363108"/>
    </source>
</evidence>
<dbReference type="InterPro" id="IPR013604">
    <property type="entry name" value="7TM_chemorcpt"/>
</dbReference>
<dbReference type="AlphaFoldDB" id="A0A0K8TV34"/>
<dbReference type="GO" id="GO:0050909">
    <property type="term" value="P:sensory perception of taste"/>
    <property type="evidence" value="ECO:0007669"/>
    <property type="project" value="InterPro"/>
</dbReference>
<evidence type="ECO:0000256" key="5">
    <source>
        <dbReference type="ARBA" id="ARBA00023136"/>
    </source>
</evidence>
<name>A0A0K8TV34_EPIPO</name>
<feature type="transmembrane region" description="Helical" evidence="6">
    <location>
        <begin position="298"/>
        <end position="317"/>
    </location>
</feature>
<keyword evidence="6" id="KW-0807">Transducer</keyword>
<comment type="caution">
    <text evidence="6">Lacks conserved residue(s) required for the propagation of feature annotation.</text>
</comment>
<dbReference type="GO" id="GO:0007165">
    <property type="term" value="P:signal transduction"/>
    <property type="evidence" value="ECO:0007669"/>
    <property type="project" value="UniProtKB-KW"/>
</dbReference>
<keyword evidence="5 6" id="KW-0472">Membrane</keyword>
<keyword evidence="6 7" id="KW-0675">Receptor</keyword>
<keyword evidence="4 6" id="KW-1133">Transmembrane helix</keyword>
<feature type="transmembrane region" description="Helical" evidence="6">
    <location>
        <begin position="121"/>
        <end position="141"/>
    </location>
</feature>
<accession>A0A0K8TV34</accession>
<feature type="transmembrane region" description="Helical" evidence="6">
    <location>
        <begin position="218"/>
        <end position="238"/>
    </location>
</feature>
<dbReference type="Pfam" id="PF08395">
    <property type="entry name" value="7tm_7"/>
    <property type="match status" value="1"/>
</dbReference>
<proteinExistence type="inferred from homology"/>
<keyword evidence="3 6" id="KW-0812">Transmembrane</keyword>
<evidence type="ECO:0000256" key="3">
    <source>
        <dbReference type="ARBA" id="ARBA00022692"/>
    </source>
</evidence>
<organism evidence="7">
    <name type="scientific">Epiphyas postvittana</name>
    <name type="common">Light brown apple moth</name>
    <dbReference type="NCBI Taxonomy" id="65032"/>
    <lineage>
        <taxon>Eukaryota</taxon>
        <taxon>Metazoa</taxon>
        <taxon>Ecdysozoa</taxon>
        <taxon>Arthropoda</taxon>
        <taxon>Hexapoda</taxon>
        <taxon>Insecta</taxon>
        <taxon>Pterygota</taxon>
        <taxon>Neoptera</taxon>
        <taxon>Endopterygota</taxon>
        <taxon>Lepidoptera</taxon>
        <taxon>Glossata</taxon>
        <taxon>Ditrysia</taxon>
        <taxon>Tortricoidea</taxon>
        <taxon>Tortricidae</taxon>
        <taxon>Tortricinae</taxon>
        <taxon>Epiphyas</taxon>
    </lineage>
</organism>
<protein>
    <recommendedName>
        <fullName evidence="6">Gustatory receptor</fullName>
    </recommendedName>
</protein>
<evidence type="ECO:0000256" key="1">
    <source>
        <dbReference type="ARBA" id="ARBA00004651"/>
    </source>
</evidence>
<evidence type="ECO:0000313" key="7">
    <source>
        <dbReference type="EMBL" id="JAI18126.1"/>
    </source>
</evidence>
<reference evidence="7" key="1">
    <citation type="journal article" date="2015" name="PLoS ONE">
        <title>The Peripheral Olfactory Repertoire of the Lightbrown Apple Moth, Epiphyas postvittana.</title>
        <authorList>
            <person name="Corcoran J.A."/>
            <person name="Jordan M.D."/>
            <person name="Thrimawithana A.H."/>
            <person name="Crowhurst R.N."/>
            <person name="Newcomb R.D."/>
        </authorList>
    </citation>
    <scope>NUCLEOTIDE SEQUENCE</scope>
</reference>
<dbReference type="GO" id="GO:0005886">
    <property type="term" value="C:plasma membrane"/>
    <property type="evidence" value="ECO:0007669"/>
    <property type="project" value="UniProtKB-SubCell"/>
</dbReference>
<feature type="transmembrane region" description="Helical" evidence="6">
    <location>
        <begin position="337"/>
        <end position="356"/>
    </location>
</feature>
<comment type="subcellular location">
    <subcellularLocation>
        <location evidence="1 6">Cell membrane</location>
        <topology evidence="1 6">Multi-pass membrane protein</topology>
    </subcellularLocation>
</comment>
<keyword evidence="2 6" id="KW-1003">Cell membrane</keyword>